<comment type="caution">
    <text evidence="6">Lacks conserved residue(s) required for the propagation of feature annotation.</text>
</comment>
<keyword evidence="1 6" id="KW-0963">Cytoplasm</keyword>
<dbReference type="SUPFAM" id="SSF53335">
    <property type="entry name" value="S-adenosyl-L-methionine-dependent methyltransferases"/>
    <property type="match status" value="1"/>
</dbReference>
<evidence type="ECO:0000256" key="6">
    <source>
        <dbReference type="HAMAP-Rule" id="MF_00074"/>
    </source>
</evidence>
<keyword evidence="3 6" id="KW-0489">Methyltransferase</keyword>
<reference evidence="7 8" key="1">
    <citation type="submission" date="2019-03" db="EMBL/GenBank/DDBJ databases">
        <title>Characterization of a novel Mycoplasma cynos real-time PCR assay.</title>
        <authorList>
            <person name="Tallmadge R.L."/>
            <person name="Mitchell P.K."/>
            <person name="Goodman L."/>
        </authorList>
    </citation>
    <scope>NUCLEOTIDE SEQUENCE [LARGE SCALE GENOMIC DNA]</scope>
    <source>
        <strain evidence="7 8">1642</strain>
    </source>
</reference>
<dbReference type="GO" id="GO:0005829">
    <property type="term" value="C:cytosol"/>
    <property type="evidence" value="ECO:0007669"/>
    <property type="project" value="TreeGrafter"/>
</dbReference>
<evidence type="ECO:0000256" key="2">
    <source>
        <dbReference type="ARBA" id="ARBA00022552"/>
    </source>
</evidence>
<dbReference type="Gene3D" id="3.40.50.150">
    <property type="entry name" value="Vaccinia Virus protein VP39"/>
    <property type="match status" value="1"/>
</dbReference>
<proteinExistence type="inferred from homology"/>
<dbReference type="OrthoDB" id="9808773at2"/>
<accession>A0A507SIC7</accession>
<feature type="binding site" evidence="6">
    <location>
        <position position="127"/>
    </location>
    <ligand>
        <name>S-adenosyl-L-methionine</name>
        <dbReference type="ChEBI" id="CHEBI:59789"/>
    </ligand>
</feature>
<keyword evidence="8" id="KW-1185">Reference proteome</keyword>
<dbReference type="Pfam" id="PF02527">
    <property type="entry name" value="GidB"/>
    <property type="match status" value="1"/>
</dbReference>
<feature type="binding site" evidence="6">
    <location>
        <position position="61"/>
    </location>
    <ligand>
        <name>S-adenosyl-L-methionine</name>
        <dbReference type="ChEBI" id="CHEBI:59789"/>
    </ligand>
</feature>
<evidence type="ECO:0000313" key="8">
    <source>
        <dbReference type="Proteomes" id="UP000320801"/>
    </source>
</evidence>
<keyword evidence="5 6" id="KW-0949">S-adenosyl-L-methionine</keyword>
<name>A0A507SIC7_9BACT</name>
<keyword evidence="2 6" id="KW-0698">rRNA processing</keyword>
<dbReference type="AlphaFoldDB" id="A0A507SIC7"/>
<organism evidence="7 8">
    <name type="scientific">Mycoplasmopsis mucosicanis</name>
    <dbReference type="NCBI Taxonomy" id="458208"/>
    <lineage>
        <taxon>Bacteria</taxon>
        <taxon>Bacillati</taxon>
        <taxon>Mycoplasmatota</taxon>
        <taxon>Mycoplasmoidales</taxon>
        <taxon>Metamycoplasmataceae</taxon>
        <taxon>Mycoplasmopsis</taxon>
    </lineage>
</organism>
<feature type="binding site" evidence="6">
    <location>
        <position position="66"/>
    </location>
    <ligand>
        <name>S-adenosyl-L-methionine</name>
        <dbReference type="ChEBI" id="CHEBI:59789"/>
    </ligand>
</feature>
<keyword evidence="4 6" id="KW-0808">Transferase</keyword>
<dbReference type="RefSeq" id="WP_141483980.1">
    <property type="nucleotide sequence ID" value="NZ_SMDN01000007.1"/>
</dbReference>
<dbReference type="HAMAP" id="MF_00074">
    <property type="entry name" value="16SrRNA_methyltr_G"/>
    <property type="match status" value="1"/>
</dbReference>
<feature type="binding site" evidence="6">
    <location>
        <begin position="111"/>
        <end position="112"/>
    </location>
    <ligand>
        <name>S-adenosyl-L-methionine</name>
        <dbReference type="ChEBI" id="CHEBI:59789"/>
    </ligand>
</feature>
<dbReference type="NCBIfam" id="TIGR00138">
    <property type="entry name" value="rsmG_gidB"/>
    <property type="match status" value="1"/>
</dbReference>
<dbReference type="Proteomes" id="UP000320801">
    <property type="component" value="Unassembled WGS sequence"/>
</dbReference>
<evidence type="ECO:0000256" key="5">
    <source>
        <dbReference type="ARBA" id="ARBA00022691"/>
    </source>
</evidence>
<dbReference type="GO" id="GO:0070043">
    <property type="term" value="F:rRNA (guanine-N7-)-methyltransferase activity"/>
    <property type="evidence" value="ECO:0007669"/>
    <property type="project" value="UniProtKB-UniRule"/>
</dbReference>
<evidence type="ECO:0000256" key="4">
    <source>
        <dbReference type="ARBA" id="ARBA00022679"/>
    </source>
</evidence>
<dbReference type="PANTHER" id="PTHR31760">
    <property type="entry name" value="S-ADENOSYL-L-METHIONINE-DEPENDENT METHYLTRANSFERASES SUPERFAMILY PROTEIN"/>
    <property type="match status" value="1"/>
</dbReference>
<evidence type="ECO:0000313" key="7">
    <source>
        <dbReference type="EMBL" id="TQC51487.1"/>
    </source>
</evidence>
<dbReference type="PANTHER" id="PTHR31760:SF0">
    <property type="entry name" value="S-ADENOSYL-L-METHIONINE-DEPENDENT METHYLTRANSFERASES SUPERFAMILY PROTEIN"/>
    <property type="match status" value="1"/>
</dbReference>
<dbReference type="InterPro" id="IPR003682">
    <property type="entry name" value="rRNA_ssu_MeTfrase_G"/>
</dbReference>
<evidence type="ECO:0000256" key="1">
    <source>
        <dbReference type="ARBA" id="ARBA00022490"/>
    </source>
</evidence>
<sequence>MNVKLQKYSNFIYQYNQTKNITGFKTIDEIEKQGILDSINALEAAKNLNISIANKNVADIGAGSGFPSVPYLLTHNNFSLTIIEGMKSRCDFLSNLKNELNVDFEILNLRAENTKNLAGKFDVITARAVSNVKNMFMLTHHMLKPNGWLYLPKGKNYHLEIDEFLNIFPEQKSNIKITQYQNSNNEPSFIVAIQKTTNTPKNWPLSWKAINTTK</sequence>
<comment type="caution">
    <text evidence="7">The sequence shown here is derived from an EMBL/GenBank/DDBJ whole genome shotgun (WGS) entry which is preliminary data.</text>
</comment>
<comment type="function">
    <text evidence="6">Specifically methylates the N7 position of a guanine in 16S rRNA.</text>
</comment>
<protein>
    <recommendedName>
        <fullName evidence="6">Ribosomal RNA small subunit methyltransferase G</fullName>
        <ecNumber evidence="6">2.1.1.-</ecNumber>
    </recommendedName>
    <alternativeName>
        <fullName evidence="6">16S rRNA 7-methylguanosine methyltransferase</fullName>
        <shortName evidence="6">16S rRNA m7G methyltransferase</shortName>
    </alternativeName>
</protein>
<evidence type="ECO:0000256" key="3">
    <source>
        <dbReference type="ARBA" id="ARBA00022603"/>
    </source>
</evidence>
<dbReference type="EMBL" id="SMDN01000007">
    <property type="protein sequence ID" value="TQC51487.1"/>
    <property type="molecule type" value="Genomic_DNA"/>
</dbReference>
<dbReference type="PIRSF" id="PIRSF003078">
    <property type="entry name" value="GidB"/>
    <property type="match status" value="1"/>
</dbReference>
<gene>
    <name evidence="6 7" type="primary">rsmG</name>
    <name evidence="7" type="ORF">E1I18_02255</name>
</gene>
<dbReference type="CDD" id="cd02440">
    <property type="entry name" value="AdoMet_MTases"/>
    <property type="match status" value="1"/>
</dbReference>
<comment type="subcellular location">
    <subcellularLocation>
        <location evidence="6">Cytoplasm</location>
    </subcellularLocation>
</comment>
<comment type="similarity">
    <text evidence="6">Belongs to the methyltransferase superfamily. RNA methyltransferase RsmG family.</text>
</comment>
<dbReference type="InterPro" id="IPR029063">
    <property type="entry name" value="SAM-dependent_MTases_sf"/>
</dbReference>
<dbReference type="EC" id="2.1.1.-" evidence="6"/>